<organism evidence="2 3">
    <name type="scientific">Dictyostelium purpureum</name>
    <name type="common">Slime mold</name>
    <dbReference type="NCBI Taxonomy" id="5786"/>
    <lineage>
        <taxon>Eukaryota</taxon>
        <taxon>Amoebozoa</taxon>
        <taxon>Evosea</taxon>
        <taxon>Eumycetozoa</taxon>
        <taxon>Dictyostelia</taxon>
        <taxon>Dictyosteliales</taxon>
        <taxon>Dictyosteliaceae</taxon>
        <taxon>Dictyostelium</taxon>
    </lineage>
</organism>
<accession>F0ZU74</accession>
<dbReference type="FunCoup" id="F0ZU74">
    <property type="interactions" value="722"/>
</dbReference>
<reference evidence="3" key="1">
    <citation type="journal article" date="2011" name="Genome Biol.">
        <title>Comparative genomics of the social amoebae Dictyostelium discoideum and Dictyostelium purpureum.</title>
        <authorList>
            <consortium name="US DOE Joint Genome Institute (JGI-PGF)"/>
            <person name="Sucgang R."/>
            <person name="Kuo A."/>
            <person name="Tian X."/>
            <person name="Salerno W."/>
            <person name="Parikh A."/>
            <person name="Feasley C.L."/>
            <person name="Dalin E."/>
            <person name="Tu H."/>
            <person name="Huang E."/>
            <person name="Barry K."/>
            <person name="Lindquist E."/>
            <person name="Shapiro H."/>
            <person name="Bruce D."/>
            <person name="Schmutz J."/>
            <person name="Salamov A."/>
            <person name="Fey P."/>
            <person name="Gaudet P."/>
            <person name="Anjard C."/>
            <person name="Babu M.M."/>
            <person name="Basu S."/>
            <person name="Bushmanova Y."/>
            <person name="van der Wel H."/>
            <person name="Katoh-Kurasawa M."/>
            <person name="Dinh C."/>
            <person name="Coutinho P.M."/>
            <person name="Saito T."/>
            <person name="Elias M."/>
            <person name="Schaap P."/>
            <person name="Kay R.R."/>
            <person name="Henrissat B."/>
            <person name="Eichinger L."/>
            <person name="Rivero F."/>
            <person name="Putnam N.H."/>
            <person name="West C.M."/>
            <person name="Loomis W.F."/>
            <person name="Chisholm R.L."/>
            <person name="Shaulsky G."/>
            <person name="Strassmann J.E."/>
            <person name="Queller D.C."/>
            <person name="Kuspa A."/>
            <person name="Grigoriev I.V."/>
        </authorList>
    </citation>
    <scope>NUCLEOTIDE SEQUENCE [LARGE SCALE GENOMIC DNA]</scope>
    <source>
        <strain evidence="3">QSDP1</strain>
    </source>
</reference>
<dbReference type="STRING" id="5786.F0ZU74"/>
<dbReference type="InterPro" id="IPR002110">
    <property type="entry name" value="Ankyrin_rpt"/>
</dbReference>
<evidence type="ECO:0000313" key="3">
    <source>
        <dbReference type="Proteomes" id="UP000001064"/>
    </source>
</evidence>
<dbReference type="InterPro" id="IPR036770">
    <property type="entry name" value="Ankyrin_rpt-contain_sf"/>
</dbReference>
<dbReference type="Pfam" id="PF13637">
    <property type="entry name" value="Ank_4"/>
    <property type="match status" value="1"/>
</dbReference>
<dbReference type="SUPFAM" id="SSF48403">
    <property type="entry name" value="Ankyrin repeat"/>
    <property type="match status" value="3"/>
</dbReference>
<dbReference type="InterPro" id="IPR052050">
    <property type="entry name" value="SecEffector_AnkRepeat"/>
</dbReference>
<dbReference type="SMART" id="SM00248">
    <property type="entry name" value="ANK"/>
    <property type="match status" value="8"/>
</dbReference>
<gene>
    <name evidence="2" type="ORF">DICPUDRAFT_57081</name>
</gene>
<feature type="compositionally biased region" description="Low complexity" evidence="1">
    <location>
        <begin position="275"/>
        <end position="298"/>
    </location>
</feature>
<dbReference type="OrthoDB" id="76773at2759"/>
<feature type="region of interest" description="Disordered" evidence="1">
    <location>
        <begin position="792"/>
        <end position="844"/>
    </location>
</feature>
<evidence type="ECO:0000313" key="2">
    <source>
        <dbReference type="EMBL" id="EGC32520.1"/>
    </source>
</evidence>
<protein>
    <submittedName>
        <fullName evidence="2">Uncharacterized protein</fullName>
    </submittedName>
</protein>
<dbReference type="Pfam" id="PF00023">
    <property type="entry name" value="Ank"/>
    <property type="match status" value="1"/>
</dbReference>
<keyword evidence="3" id="KW-1185">Reference proteome</keyword>
<dbReference type="PANTHER" id="PTHR46586">
    <property type="entry name" value="ANKYRIN REPEAT-CONTAINING PROTEIN"/>
    <property type="match status" value="1"/>
</dbReference>
<dbReference type="InParanoid" id="F0ZU74"/>
<dbReference type="eggNOG" id="KOG0504">
    <property type="taxonomic scope" value="Eukaryota"/>
</dbReference>
<dbReference type="Proteomes" id="UP000001064">
    <property type="component" value="Unassembled WGS sequence"/>
</dbReference>
<evidence type="ECO:0000256" key="1">
    <source>
        <dbReference type="SAM" id="MobiDB-lite"/>
    </source>
</evidence>
<dbReference type="PANTHER" id="PTHR46586:SF7">
    <property type="entry name" value="ANKYRIN REPEAT-CONTAINING PROTEIN"/>
    <property type="match status" value="1"/>
</dbReference>
<dbReference type="VEuPathDB" id="AmoebaDB:DICPUDRAFT_57081"/>
<feature type="region of interest" description="Disordered" evidence="1">
    <location>
        <begin position="274"/>
        <end position="314"/>
    </location>
</feature>
<proteinExistence type="predicted"/>
<sequence length="974" mass="108511">MSYTTTSIILASSNENQSVIKLKNNHDSIKTTTDNDEDITSTTIIINNDSNDSIDNNNSNNNNNNNGNNIYKLYSEIMSNENISKRIFYYIKKFDSKFISKKYKDILSLEWMIMYKHWGLIKDKVMNGQYMIISSVCKKVIFSIPDFELFKLVFERYNEYFPKQYPSLIDNATYYGNLDMVIYLHNRGYTATPYAIDNAARWGNLAMVKFLKENRSEGCTDSAMENAVAFNDFELVKYIHQQLYEPCTLFAIDHAASNGNLEILQYLHKNLGNTPSPNGANSSMNNGNGSGSVASPNSKEIMTSNTPPSTPKRSKALDLAAQYGHLECLKYLIQHNIIPPSHNGNREYPLLSPIGGNIRTSNVTMMQGDPHQDNPYYSATKQAIIGGHLDIVKYLFTLYQPTTVEVFVLSITKGQLDILNFYMEHLKNVDFETHFNNTYTEDYIASALHYKNLDLIKVCHKVLGIEITSKAFDIAVRFVDRPDLLVYLLQEKPLPDGGFSPNLLADCCIYNNLAAIKALVIFGGESFYLQPQSYCAGMEIASASGFIEIVQYLNELDQSLSIGAAVDKASINGHYNIVKYLTENRPTASCTTDAVDKAVYNGHEEVVKYLLLNRTEGATSKALNNAAYLGDLDLVMFLHKKGQQCSKAAINGAASNGYLDVIKFLQKNRTEGCTEQALINAISGNCLDTVKYIIEQYCPRDIQITEATMVAIGESGDLNTLKYFKEIVSRTVSVNLDFSHILKPAFNYGYLDIIKYCLSPSGSTTPRTPTSSSSPSYSPFNIPQLTSPLFLSSGNSNSSSSSSTPVSSQSPISSPILLSSSSSLQPVPQSSQQQQVTSPLALSSQSLNSSGNNITISSNTPSTTGSNNVLNNIIINNTLSTLLQSPLQLPLTKDLIQISYSRGHSHILEYFLEYHPKPLQKYLSGLDLSPRRRILKYDEYHLLSYLKTLNTKLNTKSKPTISILSKILPIRNKK</sequence>
<dbReference type="GeneID" id="10508811"/>
<dbReference type="EMBL" id="GL871189">
    <property type="protein sequence ID" value="EGC32520.1"/>
    <property type="molecule type" value="Genomic_DNA"/>
</dbReference>
<dbReference type="RefSeq" id="XP_003290970.1">
    <property type="nucleotide sequence ID" value="XM_003290922.1"/>
</dbReference>
<name>F0ZU74_DICPU</name>
<dbReference type="OMA" id="CTDSAME"/>
<dbReference type="KEGG" id="dpp:DICPUDRAFT_57081"/>
<dbReference type="Gene3D" id="1.25.40.20">
    <property type="entry name" value="Ankyrin repeat-containing domain"/>
    <property type="match status" value="2"/>
</dbReference>
<dbReference type="AlphaFoldDB" id="F0ZU74"/>